<reference evidence="5 6" key="1">
    <citation type="submission" date="2019-03" db="EMBL/GenBank/DDBJ databases">
        <title>Genomic Encyclopedia of Type Strains, Phase III (KMG-III): the genomes of soil and plant-associated and newly described type strains.</title>
        <authorList>
            <person name="Whitman W."/>
        </authorList>
    </citation>
    <scope>NUCLEOTIDE SEQUENCE [LARGE SCALE GENOMIC DNA]</scope>
    <source>
        <strain evidence="5 6">CECT 7378</strain>
    </source>
</reference>
<gene>
    <name evidence="5" type="ORF">DFP79_2073</name>
</gene>
<dbReference type="AlphaFoldDB" id="A0A4R6M7W6"/>
<accession>A0A4R6M7W6</accession>
<feature type="domain" description="HTH asnC-type" evidence="4">
    <location>
        <begin position="2"/>
        <end position="63"/>
    </location>
</feature>
<dbReference type="SUPFAM" id="SSF54909">
    <property type="entry name" value="Dimeric alpha+beta barrel"/>
    <property type="match status" value="1"/>
</dbReference>
<protein>
    <submittedName>
        <fullName evidence="5">AsnC family transcriptional regulator</fullName>
    </submittedName>
</protein>
<sequence length="150" mass="16674">MINKTDAEILKRLQQDGRLSNVELAEGINLSPSPCLRRVKNLESEGVITGYSAVIDREKVGYGMTVFVDVSLESHKEFASAEFEASVVVLENVIHCHEVSGVSDYRLEIVVQDLKGYEVVLKQIQQLPYIKDIQSNFAIRTVKSGAPIPL</sequence>
<evidence type="ECO:0000259" key="4">
    <source>
        <dbReference type="PROSITE" id="PS50956"/>
    </source>
</evidence>
<dbReference type="FunFam" id="1.10.10.10:FF:000186">
    <property type="entry name" value="AsnC family transcriptional regulator"/>
    <property type="match status" value="1"/>
</dbReference>
<dbReference type="InterPro" id="IPR019885">
    <property type="entry name" value="Tscrpt_reg_HTH_AsnC-type_CS"/>
</dbReference>
<proteinExistence type="predicted"/>
<dbReference type="SUPFAM" id="SSF46785">
    <property type="entry name" value="Winged helix' DNA-binding domain"/>
    <property type="match status" value="1"/>
</dbReference>
<dbReference type="PROSITE" id="PS50956">
    <property type="entry name" value="HTH_ASNC_2"/>
    <property type="match status" value="1"/>
</dbReference>
<dbReference type="PROSITE" id="PS00519">
    <property type="entry name" value="HTH_ASNC_1"/>
    <property type="match status" value="1"/>
</dbReference>
<evidence type="ECO:0000256" key="2">
    <source>
        <dbReference type="ARBA" id="ARBA00023125"/>
    </source>
</evidence>
<evidence type="ECO:0000313" key="5">
    <source>
        <dbReference type="EMBL" id="TDO97256.1"/>
    </source>
</evidence>
<dbReference type="GO" id="GO:0043200">
    <property type="term" value="P:response to amino acid"/>
    <property type="evidence" value="ECO:0007669"/>
    <property type="project" value="TreeGrafter"/>
</dbReference>
<dbReference type="RefSeq" id="WP_166637684.1">
    <property type="nucleotide sequence ID" value="NZ_SNXC01000012.1"/>
</dbReference>
<keyword evidence="6" id="KW-1185">Reference proteome</keyword>
<keyword evidence="1" id="KW-0805">Transcription regulation</keyword>
<evidence type="ECO:0000313" key="6">
    <source>
        <dbReference type="Proteomes" id="UP000294656"/>
    </source>
</evidence>
<comment type="caution">
    <text evidence="5">The sequence shown here is derived from an EMBL/GenBank/DDBJ whole genome shotgun (WGS) entry which is preliminary data.</text>
</comment>
<dbReference type="Pfam" id="PF13412">
    <property type="entry name" value="HTH_24"/>
    <property type="match status" value="1"/>
</dbReference>
<dbReference type="SMART" id="SM00344">
    <property type="entry name" value="HTH_ASNC"/>
    <property type="match status" value="1"/>
</dbReference>
<dbReference type="InterPro" id="IPR000485">
    <property type="entry name" value="AsnC-type_HTH_dom"/>
</dbReference>
<dbReference type="Pfam" id="PF01037">
    <property type="entry name" value="AsnC_trans_reg"/>
    <property type="match status" value="1"/>
</dbReference>
<dbReference type="InterPro" id="IPR011008">
    <property type="entry name" value="Dimeric_a/b-barrel"/>
</dbReference>
<dbReference type="InterPro" id="IPR036388">
    <property type="entry name" value="WH-like_DNA-bd_sf"/>
</dbReference>
<dbReference type="PANTHER" id="PTHR30154">
    <property type="entry name" value="LEUCINE-RESPONSIVE REGULATORY PROTEIN"/>
    <property type="match status" value="1"/>
</dbReference>
<evidence type="ECO:0000256" key="1">
    <source>
        <dbReference type="ARBA" id="ARBA00023015"/>
    </source>
</evidence>
<dbReference type="CDD" id="cd00090">
    <property type="entry name" value="HTH_ARSR"/>
    <property type="match status" value="1"/>
</dbReference>
<dbReference type="PRINTS" id="PR00033">
    <property type="entry name" value="HTHASNC"/>
</dbReference>
<dbReference type="InterPro" id="IPR019888">
    <property type="entry name" value="Tscrpt_reg_AsnC-like"/>
</dbReference>
<dbReference type="InterPro" id="IPR036390">
    <property type="entry name" value="WH_DNA-bd_sf"/>
</dbReference>
<keyword evidence="2" id="KW-0238">DNA-binding</keyword>
<evidence type="ECO:0000256" key="3">
    <source>
        <dbReference type="ARBA" id="ARBA00023163"/>
    </source>
</evidence>
<dbReference type="Proteomes" id="UP000294656">
    <property type="component" value="Unassembled WGS sequence"/>
</dbReference>
<dbReference type="InterPro" id="IPR019887">
    <property type="entry name" value="Tscrpt_reg_AsnC/Lrp_C"/>
</dbReference>
<dbReference type="GO" id="GO:0005829">
    <property type="term" value="C:cytosol"/>
    <property type="evidence" value="ECO:0007669"/>
    <property type="project" value="TreeGrafter"/>
</dbReference>
<dbReference type="GO" id="GO:0043565">
    <property type="term" value="F:sequence-specific DNA binding"/>
    <property type="evidence" value="ECO:0007669"/>
    <property type="project" value="InterPro"/>
</dbReference>
<dbReference type="Gene3D" id="1.10.10.10">
    <property type="entry name" value="Winged helix-like DNA-binding domain superfamily/Winged helix DNA-binding domain"/>
    <property type="match status" value="1"/>
</dbReference>
<dbReference type="Gene3D" id="3.30.70.920">
    <property type="match status" value="1"/>
</dbReference>
<dbReference type="EMBL" id="SNXC01000012">
    <property type="protein sequence ID" value="TDO97256.1"/>
    <property type="molecule type" value="Genomic_DNA"/>
</dbReference>
<dbReference type="InterPro" id="IPR011991">
    <property type="entry name" value="ArsR-like_HTH"/>
</dbReference>
<keyword evidence="3" id="KW-0804">Transcription</keyword>
<name>A0A4R6M7W6_9GAMM</name>
<dbReference type="GO" id="GO:0006355">
    <property type="term" value="P:regulation of DNA-templated transcription"/>
    <property type="evidence" value="ECO:0007669"/>
    <property type="project" value="UniProtKB-ARBA"/>
</dbReference>
<dbReference type="PANTHER" id="PTHR30154:SF34">
    <property type="entry name" value="TRANSCRIPTIONAL REGULATOR AZLB"/>
    <property type="match status" value="1"/>
</dbReference>
<organism evidence="5 6">
    <name type="scientific">Marinomonas balearica</name>
    <dbReference type="NCBI Taxonomy" id="491947"/>
    <lineage>
        <taxon>Bacteria</taxon>
        <taxon>Pseudomonadati</taxon>
        <taxon>Pseudomonadota</taxon>
        <taxon>Gammaproteobacteria</taxon>
        <taxon>Oceanospirillales</taxon>
        <taxon>Oceanospirillaceae</taxon>
        <taxon>Marinomonas</taxon>
    </lineage>
</organism>